<comment type="catalytic activity">
    <reaction evidence="3">
        <text>UTP + H2O = UMP + diphosphate + H(+)</text>
        <dbReference type="Rhea" id="RHEA:29395"/>
        <dbReference type="ChEBI" id="CHEBI:15377"/>
        <dbReference type="ChEBI" id="CHEBI:15378"/>
        <dbReference type="ChEBI" id="CHEBI:33019"/>
        <dbReference type="ChEBI" id="CHEBI:46398"/>
        <dbReference type="ChEBI" id="CHEBI:57865"/>
        <dbReference type="EC" id="3.6.1.9"/>
    </reaction>
</comment>
<feature type="site" description="Important for substrate specificity" evidence="3">
    <location>
        <position position="152"/>
    </location>
</feature>
<evidence type="ECO:0000256" key="3">
    <source>
        <dbReference type="HAMAP-Rule" id="MF_00528"/>
    </source>
</evidence>
<dbReference type="PANTHER" id="PTHR43213:SF5">
    <property type="entry name" value="BIFUNCTIONAL DTTP_UTP PYROPHOSPHATASE_METHYLTRANSFERASE PROTEIN-RELATED"/>
    <property type="match status" value="1"/>
</dbReference>
<evidence type="ECO:0000313" key="5">
    <source>
        <dbReference type="Proteomes" id="UP001596990"/>
    </source>
</evidence>
<dbReference type="PIRSF" id="PIRSF006305">
    <property type="entry name" value="Maf"/>
    <property type="match status" value="1"/>
</dbReference>
<accession>A0ABW3L2V2</accession>
<comment type="subcellular location">
    <subcellularLocation>
        <location evidence="3">Cytoplasm</location>
    </subcellularLocation>
</comment>
<dbReference type="InterPro" id="IPR029001">
    <property type="entry name" value="ITPase-like_fam"/>
</dbReference>
<name>A0ABW3L2V2_9BACI</name>
<keyword evidence="3" id="KW-0546">Nucleotide metabolism</keyword>
<dbReference type="SUPFAM" id="SSF52972">
    <property type="entry name" value="ITPase-like"/>
    <property type="match status" value="1"/>
</dbReference>
<keyword evidence="3" id="KW-0963">Cytoplasm</keyword>
<organism evidence="4 5">
    <name type="scientific">Thalassobacillus hwangdonensis</name>
    <dbReference type="NCBI Taxonomy" id="546108"/>
    <lineage>
        <taxon>Bacteria</taxon>
        <taxon>Bacillati</taxon>
        <taxon>Bacillota</taxon>
        <taxon>Bacilli</taxon>
        <taxon>Bacillales</taxon>
        <taxon>Bacillaceae</taxon>
        <taxon>Thalassobacillus</taxon>
    </lineage>
</organism>
<comment type="catalytic activity">
    <reaction evidence="3">
        <text>dTTP + H2O = dTMP + diphosphate + H(+)</text>
        <dbReference type="Rhea" id="RHEA:28534"/>
        <dbReference type="ChEBI" id="CHEBI:15377"/>
        <dbReference type="ChEBI" id="CHEBI:15378"/>
        <dbReference type="ChEBI" id="CHEBI:33019"/>
        <dbReference type="ChEBI" id="CHEBI:37568"/>
        <dbReference type="ChEBI" id="CHEBI:63528"/>
        <dbReference type="EC" id="3.6.1.9"/>
    </reaction>
</comment>
<dbReference type="Pfam" id="PF02545">
    <property type="entry name" value="Maf"/>
    <property type="match status" value="1"/>
</dbReference>
<keyword evidence="2 3" id="KW-0378">Hydrolase</keyword>
<comment type="caution">
    <text evidence="4">The sequence shown here is derived from an EMBL/GenBank/DDBJ whole genome shotgun (WGS) entry which is preliminary data.</text>
</comment>
<reference evidence="5" key="1">
    <citation type="journal article" date="2019" name="Int. J. Syst. Evol. Microbiol.">
        <title>The Global Catalogue of Microorganisms (GCM) 10K type strain sequencing project: providing services to taxonomists for standard genome sequencing and annotation.</title>
        <authorList>
            <consortium name="The Broad Institute Genomics Platform"/>
            <consortium name="The Broad Institute Genome Sequencing Center for Infectious Disease"/>
            <person name="Wu L."/>
            <person name="Ma J."/>
        </authorList>
    </citation>
    <scope>NUCLEOTIDE SEQUENCE [LARGE SCALE GENOMIC DNA]</scope>
    <source>
        <strain evidence="5">CCUG 56607</strain>
    </source>
</reference>
<dbReference type="InterPro" id="IPR003697">
    <property type="entry name" value="Maf-like"/>
</dbReference>
<keyword evidence="5" id="KW-1185">Reference proteome</keyword>
<proteinExistence type="inferred from homology"/>
<feature type="site" description="Important for substrate specificity" evidence="3">
    <location>
        <position position="13"/>
    </location>
</feature>
<dbReference type="Gene3D" id="3.90.950.10">
    <property type="match status" value="1"/>
</dbReference>
<dbReference type="GO" id="GO:0016787">
    <property type="term" value="F:hydrolase activity"/>
    <property type="evidence" value="ECO:0007669"/>
    <property type="project" value="UniProtKB-KW"/>
</dbReference>
<dbReference type="Proteomes" id="UP001596990">
    <property type="component" value="Unassembled WGS sequence"/>
</dbReference>
<comment type="similarity">
    <text evidence="3">Belongs to the Maf family. YhdE subfamily.</text>
</comment>
<feature type="site" description="Important for substrate specificity" evidence="3">
    <location>
        <position position="70"/>
    </location>
</feature>
<sequence>MDKQLILGSNSPRRKELLELAGFSFSNRKNSFDESTITETLPEVLVKELARQKGMAMDVQENEVLLTADTVVSANNTVLGKPSTEEEAFAMLAMLSGGTHQVYTAVMLRDIERHEVFVSRTEVEFWPLSEPEIHAYVATGDSFDKAGAYGIQSKGALLVKGIKGDYYTVMGLPLSMTVRELAKFQIAPTLL</sequence>
<evidence type="ECO:0000256" key="2">
    <source>
        <dbReference type="ARBA" id="ARBA00022801"/>
    </source>
</evidence>
<evidence type="ECO:0000313" key="4">
    <source>
        <dbReference type="EMBL" id="MFD1018909.1"/>
    </source>
</evidence>
<dbReference type="EC" id="3.6.1.9" evidence="3"/>
<protein>
    <recommendedName>
        <fullName evidence="3">dTTP/UTP pyrophosphatase</fullName>
        <shortName evidence="3">dTTPase/UTPase</shortName>
        <ecNumber evidence="3">3.6.1.9</ecNumber>
    </recommendedName>
    <alternativeName>
        <fullName evidence="3">Nucleoside triphosphate pyrophosphatase</fullName>
    </alternativeName>
    <alternativeName>
        <fullName evidence="3">Nucleotide pyrophosphatase</fullName>
        <shortName evidence="3">Nucleotide PPase</shortName>
    </alternativeName>
</protein>
<dbReference type="EMBL" id="JBHTKL010000001">
    <property type="protein sequence ID" value="MFD1018909.1"/>
    <property type="molecule type" value="Genomic_DNA"/>
</dbReference>
<comment type="caution">
    <text evidence="3">Lacks conserved residue(s) required for the propagation of feature annotation.</text>
</comment>
<comment type="function">
    <text evidence="3">Nucleoside triphosphate pyrophosphatase that hydrolyzes dTTP and UTP. May have a dual role in cell division arrest and in preventing the incorporation of modified nucleotides into cellular nucleic acids.</text>
</comment>
<feature type="active site" description="Proton acceptor" evidence="3">
    <location>
        <position position="69"/>
    </location>
</feature>
<dbReference type="HAMAP" id="MF_00528">
    <property type="entry name" value="Maf"/>
    <property type="match status" value="1"/>
</dbReference>
<dbReference type="NCBIfam" id="TIGR00172">
    <property type="entry name" value="maf"/>
    <property type="match status" value="1"/>
</dbReference>
<gene>
    <name evidence="4" type="ORF">ACFQ2J_06825</name>
</gene>
<dbReference type="RefSeq" id="WP_386057768.1">
    <property type="nucleotide sequence ID" value="NZ_JBHTKL010000001.1"/>
</dbReference>
<dbReference type="CDD" id="cd00555">
    <property type="entry name" value="Maf"/>
    <property type="match status" value="1"/>
</dbReference>
<comment type="cofactor">
    <cofactor evidence="1 3">
        <name>a divalent metal cation</name>
        <dbReference type="ChEBI" id="CHEBI:60240"/>
    </cofactor>
</comment>
<dbReference type="PANTHER" id="PTHR43213">
    <property type="entry name" value="BIFUNCTIONAL DTTP/UTP PYROPHOSPHATASE/METHYLTRANSFERASE PROTEIN-RELATED"/>
    <property type="match status" value="1"/>
</dbReference>
<evidence type="ECO:0000256" key="1">
    <source>
        <dbReference type="ARBA" id="ARBA00001968"/>
    </source>
</evidence>